<keyword evidence="2" id="KW-1185">Reference proteome</keyword>
<evidence type="ECO:0000313" key="2">
    <source>
        <dbReference type="Proteomes" id="UP000016662"/>
    </source>
</evidence>
<protein>
    <submittedName>
        <fullName evidence="1">Uncharacterized protein</fullName>
    </submittedName>
</protein>
<dbReference type="HOGENOM" id="CLU_2993977_0_0_9"/>
<reference evidence="1 2" key="1">
    <citation type="submission" date="2013-07" db="EMBL/GenBank/DDBJ databases">
        <authorList>
            <person name="Weinstock G."/>
            <person name="Sodergren E."/>
            <person name="Wylie T."/>
            <person name="Fulton L."/>
            <person name="Fulton R."/>
            <person name="Fronick C."/>
            <person name="O'Laughlin M."/>
            <person name="Godfrey J."/>
            <person name="Miner T."/>
            <person name="Herter B."/>
            <person name="Appelbaum E."/>
            <person name="Cordes M."/>
            <person name="Lek S."/>
            <person name="Wollam A."/>
            <person name="Pepin K.H."/>
            <person name="Palsikar V.B."/>
            <person name="Mitreva M."/>
            <person name="Wilson R.K."/>
        </authorList>
    </citation>
    <scope>NUCLEOTIDE SEQUENCE [LARGE SCALE GENOMIC DNA]</scope>
    <source>
        <strain evidence="1 2">ATCC 27760</strain>
    </source>
</reference>
<name>U2LAR6_9FIRM</name>
<dbReference type="Proteomes" id="UP000016662">
    <property type="component" value="Unassembled WGS sequence"/>
</dbReference>
<dbReference type="EMBL" id="AWVF01000481">
    <property type="protein sequence ID" value="ERJ86539.1"/>
    <property type="molecule type" value="Genomic_DNA"/>
</dbReference>
<accession>U2LAR6</accession>
<organism evidence="1 2">
    <name type="scientific">Ruminococcus callidus ATCC 27760</name>
    <dbReference type="NCBI Taxonomy" id="411473"/>
    <lineage>
        <taxon>Bacteria</taxon>
        <taxon>Bacillati</taxon>
        <taxon>Bacillota</taxon>
        <taxon>Clostridia</taxon>
        <taxon>Eubacteriales</taxon>
        <taxon>Oscillospiraceae</taxon>
        <taxon>Ruminococcus</taxon>
    </lineage>
</organism>
<gene>
    <name evidence="1" type="ORF">RUMCAL_03523</name>
</gene>
<evidence type="ECO:0000313" key="1">
    <source>
        <dbReference type="EMBL" id="ERJ86539.1"/>
    </source>
</evidence>
<dbReference type="AlphaFoldDB" id="U2LAR6"/>
<proteinExistence type="predicted"/>
<dbReference type="STRING" id="411473.RUMCAL_03523"/>
<comment type="caution">
    <text evidence="1">The sequence shown here is derived from an EMBL/GenBank/DDBJ whole genome shotgun (WGS) entry which is preliminary data.</text>
</comment>
<sequence length="57" mass="6891">MPFFGMRFSWWILLFSTRFDKFQGKKKQNTAAHVLRVSGRIFLLLLYYVIENDAIYL</sequence>